<proteinExistence type="predicted"/>
<evidence type="ECO:0000313" key="4">
    <source>
        <dbReference type="Proteomes" id="UP000821853"/>
    </source>
</evidence>
<dbReference type="InterPro" id="IPR050304">
    <property type="entry name" value="MT-severing_AAA_ATPase"/>
</dbReference>
<name>A0A9J6GY51_HAELO</name>
<dbReference type="AlphaFoldDB" id="A0A9J6GY51"/>
<gene>
    <name evidence="3" type="ORF">HPB48_000917</name>
</gene>
<dbReference type="Gene3D" id="1.10.8.60">
    <property type="match status" value="1"/>
</dbReference>
<dbReference type="SUPFAM" id="SSF52540">
    <property type="entry name" value="P-loop containing nucleoside triphosphate hydrolases"/>
    <property type="match status" value="1"/>
</dbReference>
<dbReference type="GO" id="GO:0016887">
    <property type="term" value="F:ATP hydrolysis activity"/>
    <property type="evidence" value="ECO:0007669"/>
    <property type="project" value="InterPro"/>
</dbReference>
<reference evidence="3 4" key="1">
    <citation type="journal article" date="2020" name="Cell">
        <title>Large-Scale Comparative Analyses of Tick Genomes Elucidate Their Genetic Diversity and Vector Capacities.</title>
        <authorList>
            <consortium name="Tick Genome and Microbiome Consortium (TIGMIC)"/>
            <person name="Jia N."/>
            <person name="Wang J."/>
            <person name="Shi W."/>
            <person name="Du L."/>
            <person name="Sun Y."/>
            <person name="Zhan W."/>
            <person name="Jiang J.F."/>
            <person name="Wang Q."/>
            <person name="Zhang B."/>
            <person name="Ji P."/>
            <person name="Bell-Sakyi L."/>
            <person name="Cui X.M."/>
            <person name="Yuan T.T."/>
            <person name="Jiang B.G."/>
            <person name="Yang W.F."/>
            <person name="Lam T.T."/>
            <person name="Chang Q.C."/>
            <person name="Ding S.J."/>
            <person name="Wang X.J."/>
            <person name="Zhu J.G."/>
            <person name="Ruan X.D."/>
            <person name="Zhao L."/>
            <person name="Wei J.T."/>
            <person name="Ye R.Z."/>
            <person name="Que T.C."/>
            <person name="Du C.H."/>
            <person name="Zhou Y.H."/>
            <person name="Cheng J.X."/>
            <person name="Dai P.F."/>
            <person name="Guo W.B."/>
            <person name="Han X.H."/>
            <person name="Huang E.J."/>
            <person name="Li L.F."/>
            <person name="Wei W."/>
            <person name="Gao Y.C."/>
            <person name="Liu J.Z."/>
            <person name="Shao H.Z."/>
            <person name="Wang X."/>
            <person name="Wang C.C."/>
            <person name="Yang T.C."/>
            <person name="Huo Q.B."/>
            <person name="Li W."/>
            <person name="Chen H.Y."/>
            <person name="Chen S.E."/>
            <person name="Zhou L.G."/>
            <person name="Ni X.B."/>
            <person name="Tian J.H."/>
            <person name="Sheng Y."/>
            <person name="Liu T."/>
            <person name="Pan Y.S."/>
            <person name="Xia L.Y."/>
            <person name="Li J."/>
            <person name="Zhao F."/>
            <person name="Cao W.C."/>
        </authorList>
    </citation>
    <scope>NUCLEOTIDE SEQUENCE [LARGE SCALE GENOMIC DNA]</scope>
    <source>
        <strain evidence="3">HaeL-2018</strain>
    </source>
</reference>
<dbReference type="PANTHER" id="PTHR23074:SF83">
    <property type="entry name" value="VACUOLAR PROTEIN SORTING-ASSOCIATED PROTEIN 4A"/>
    <property type="match status" value="1"/>
</dbReference>
<accession>A0A9J6GY51</accession>
<organism evidence="3 4">
    <name type="scientific">Haemaphysalis longicornis</name>
    <name type="common">Bush tick</name>
    <dbReference type="NCBI Taxonomy" id="44386"/>
    <lineage>
        <taxon>Eukaryota</taxon>
        <taxon>Metazoa</taxon>
        <taxon>Ecdysozoa</taxon>
        <taxon>Arthropoda</taxon>
        <taxon>Chelicerata</taxon>
        <taxon>Arachnida</taxon>
        <taxon>Acari</taxon>
        <taxon>Parasitiformes</taxon>
        <taxon>Ixodida</taxon>
        <taxon>Ixodoidea</taxon>
        <taxon>Ixodidae</taxon>
        <taxon>Haemaphysalinae</taxon>
        <taxon>Haemaphysalis</taxon>
    </lineage>
</organism>
<feature type="compositionally biased region" description="Polar residues" evidence="1">
    <location>
        <begin position="402"/>
        <end position="412"/>
    </location>
</feature>
<dbReference type="Gene3D" id="3.40.50.300">
    <property type="entry name" value="P-loop containing nucleotide triphosphate hydrolases"/>
    <property type="match status" value="1"/>
</dbReference>
<evidence type="ECO:0000259" key="2">
    <source>
        <dbReference type="Pfam" id="PF00004"/>
    </source>
</evidence>
<evidence type="ECO:0000313" key="3">
    <source>
        <dbReference type="EMBL" id="KAH9379616.1"/>
    </source>
</evidence>
<keyword evidence="4" id="KW-1185">Reference proteome</keyword>
<sequence>MLLVHQARRHAERGAFLEIASQDHVTALAHYTQAAVHLENALEVILRRIRNYAAKLRTLRPQVDSPEAWENISLPSGNLRTVDKRYVCEIEGVVVTGRHCGRCVDVGFPGVLRQLFQLMQIPSLGGDAGLPSLRAKPDSWKTVLLSGPAATGRHSLARALSAGIRVCSVSPKQQLAAATRAVFDASRAVVPTVVILDRVDELCNSTGDALDVFCECIREVLDWDGVPCRYVIGVTNSPWLLSSSLQTLFQRRVYVPLPDRTCRAHITQHLLSGSDGYAASLSLADIADATEGFTSTELTMCLRSPFWQADKRKRLDERFVELNGLSGLMQASCCYSTEDVDEELTPLSQIDDEVEDPRAPRTSPKLPVDAELQKAIGDMCKVLAKNTRLRSPPQPAGMRAISRSSLRNCNIS</sequence>
<dbReference type="VEuPathDB" id="VectorBase:HLOH_056395"/>
<dbReference type="Pfam" id="PF00004">
    <property type="entry name" value="AAA"/>
    <property type="match status" value="1"/>
</dbReference>
<protein>
    <recommendedName>
        <fullName evidence="2">ATPase AAA-type core domain-containing protein</fullName>
    </recommendedName>
</protein>
<dbReference type="Proteomes" id="UP000821853">
    <property type="component" value="Chromosome 8"/>
</dbReference>
<evidence type="ECO:0000256" key="1">
    <source>
        <dbReference type="SAM" id="MobiDB-lite"/>
    </source>
</evidence>
<feature type="region of interest" description="Disordered" evidence="1">
    <location>
        <begin position="387"/>
        <end position="412"/>
    </location>
</feature>
<comment type="caution">
    <text evidence="3">The sequence shown here is derived from an EMBL/GenBank/DDBJ whole genome shotgun (WGS) entry which is preliminary data.</text>
</comment>
<dbReference type="InterPro" id="IPR027417">
    <property type="entry name" value="P-loop_NTPase"/>
</dbReference>
<dbReference type="InterPro" id="IPR003959">
    <property type="entry name" value="ATPase_AAA_core"/>
</dbReference>
<dbReference type="OrthoDB" id="3046016at2759"/>
<dbReference type="GO" id="GO:0005524">
    <property type="term" value="F:ATP binding"/>
    <property type="evidence" value="ECO:0007669"/>
    <property type="project" value="InterPro"/>
</dbReference>
<dbReference type="PANTHER" id="PTHR23074">
    <property type="entry name" value="AAA DOMAIN-CONTAINING"/>
    <property type="match status" value="1"/>
</dbReference>
<feature type="domain" description="ATPase AAA-type core" evidence="2">
    <location>
        <begin position="143"/>
        <end position="257"/>
    </location>
</feature>
<dbReference type="EMBL" id="JABSTR010000010">
    <property type="protein sequence ID" value="KAH9379616.1"/>
    <property type="molecule type" value="Genomic_DNA"/>
</dbReference>
<dbReference type="OMA" id="TELTMCL"/>